<evidence type="ECO:0000256" key="1">
    <source>
        <dbReference type="SAM" id="MobiDB-lite"/>
    </source>
</evidence>
<proteinExistence type="predicted"/>
<sequence length="124" mass="13781">MLMVYIPAVCIPLFSAIMEKAYASARRVRLGAGRPRAAGRRRGRVLFTLAATFECGVLVNGRIYGRGNDALRKIYERRREAPTYGTRAIKPARNRTREPLESKWSSPSMDTHDPTDATSALAPS</sequence>
<comment type="caution">
    <text evidence="2">The sequence shown here is derived from an EMBL/GenBank/DDBJ whole genome shotgun (WGS) entry which is preliminary data.</text>
</comment>
<evidence type="ECO:0000313" key="2">
    <source>
        <dbReference type="EMBL" id="GBP69639.1"/>
    </source>
</evidence>
<gene>
    <name evidence="2" type="ORF">EVAR_49891_1</name>
</gene>
<name>A0A4C1Y524_EUMVA</name>
<dbReference type="Proteomes" id="UP000299102">
    <property type="component" value="Unassembled WGS sequence"/>
</dbReference>
<dbReference type="AlphaFoldDB" id="A0A4C1Y524"/>
<dbReference type="EMBL" id="BGZK01001048">
    <property type="protein sequence ID" value="GBP69639.1"/>
    <property type="molecule type" value="Genomic_DNA"/>
</dbReference>
<protein>
    <submittedName>
        <fullName evidence="2">Uncharacterized protein</fullName>
    </submittedName>
</protein>
<accession>A0A4C1Y524</accession>
<feature type="region of interest" description="Disordered" evidence="1">
    <location>
        <begin position="82"/>
        <end position="124"/>
    </location>
</feature>
<evidence type="ECO:0000313" key="3">
    <source>
        <dbReference type="Proteomes" id="UP000299102"/>
    </source>
</evidence>
<reference evidence="2 3" key="1">
    <citation type="journal article" date="2019" name="Commun. Biol.">
        <title>The bagworm genome reveals a unique fibroin gene that provides high tensile strength.</title>
        <authorList>
            <person name="Kono N."/>
            <person name="Nakamura H."/>
            <person name="Ohtoshi R."/>
            <person name="Tomita M."/>
            <person name="Numata K."/>
            <person name="Arakawa K."/>
        </authorList>
    </citation>
    <scope>NUCLEOTIDE SEQUENCE [LARGE SCALE GENOMIC DNA]</scope>
</reference>
<organism evidence="2 3">
    <name type="scientific">Eumeta variegata</name>
    <name type="common">Bagworm moth</name>
    <name type="synonym">Eumeta japonica</name>
    <dbReference type="NCBI Taxonomy" id="151549"/>
    <lineage>
        <taxon>Eukaryota</taxon>
        <taxon>Metazoa</taxon>
        <taxon>Ecdysozoa</taxon>
        <taxon>Arthropoda</taxon>
        <taxon>Hexapoda</taxon>
        <taxon>Insecta</taxon>
        <taxon>Pterygota</taxon>
        <taxon>Neoptera</taxon>
        <taxon>Endopterygota</taxon>
        <taxon>Lepidoptera</taxon>
        <taxon>Glossata</taxon>
        <taxon>Ditrysia</taxon>
        <taxon>Tineoidea</taxon>
        <taxon>Psychidae</taxon>
        <taxon>Oiketicinae</taxon>
        <taxon>Eumeta</taxon>
    </lineage>
</organism>
<keyword evidence="3" id="KW-1185">Reference proteome</keyword>